<keyword evidence="6" id="KW-1185">Reference proteome</keyword>
<dbReference type="InterPro" id="IPR010982">
    <property type="entry name" value="Lambda_DNA-bd_dom_sf"/>
</dbReference>
<evidence type="ECO:0000256" key="1">
    <source>
        <dbReference type="ARBA" id="ARBA00023015"/>
    </source>
</evidence>
<evidence type="ECO:0000313" key="5">
    <source>
        <dbReference type="EMBL" id="MCC8364414.1"/>
    </source>
</evidence>
<dbReference type="PANTHER" id="PTHR40661">
    <property type="match status" value="1"/>
</dbReference>
<evidence type="ECO:0000259" key="4">
    <source>
        <dbReference type="PROSITE" id="PS50943"/>
    </source>
</evidence>
<dbReference type="Proteomes" id="UP001165293">
    <property type="component" value="Unassembled WGS sequence"/>
</dbReference>
<keyword evidence="3" id="KW-0804">Transcription</keyword>
<dbReference type="RefSeq" id="WP_230528204.1">
    <property type="nucleotide sequence ID" value="NZ_JAJGAK010000004.1"/>
</dbReference>
<organism evidence="5 6">
    <name type="scientific">Noviluteimonas lactosilytica</name>
    <dbReference type="NCBI Taxonomy" id="2888523"/>
    <lineage>
        <taxon>Bacteria</taxon>
        <taxon>Pseudomonadati</taxon>
        <taxon>Pseudomonadota</taxon>
        <taxon>Gammaproteobacteria</taxon>
        <taxon>Lysobacterales</taxon>
        <taxon>Lysobacteraceae</taxon>
        <taxon>Noviluteimonas</taxon>
    </lineage>
</organism>
<dbReference type="Pfam" id="PF01381">
    <property type="entry name" value="HTH_3"/>
    <property type="match status" value="1"/>
</dbReference>
<evidence type="ECO:0000256" key="3">
    <source>
        <dbReference type="ARBA" id="ARBA00023163"/>
    </source>
</evidence>
<sequence length="142" mass="15756">MTSQQRIRLARRHAAMSQTQLAQAVGVQRSAVSHWEAPQGKNPSVKHLREISMVTGVQFEWLATGRGQMAPSRETVLDSVSAVDALLVDDALEQRLLVAFREAPVRARLALVELMEELASQRTGRPRAKSLMTADAYYDSLD</sequence>
<accession>A0ABS8JLB9</accession>
<name>A0ABS8JLB9_9GAMM</name>
<dbReference type="PROSITE" id="PS50943">
    <property type="entry name" value="HTH_CROC1"/>
    <property type="match status" value="1"/>
</dbReference>
<dbReference type="PANTHER" id="PTHR40661:SF3">
    <property type="entry name" value="FELS-1 PROPHAGE TRANSCRIPTIONAL REGULATOR"/>
    <property type="match status" value="1"/>
</dbReference>
<reference evidence="5" key="1">
    <citation type="submission" date="2021-10" db="EMBL/GenBank/DDBJ databases">
        <authorList>
            <person name="Lyu M."/>
            <person name="Wang X."/>
            <person name="Meng X."/>
            <person name="Xu K."/>
        </authorList>
    </citation>
    <scope>NUCLEOTIDE SEQUENCE</scope>
    <source>
        <strain evidence="5">A6</strain>
    </source>
</reference>
<dbReference type="InterPro" id="IPR001387">
    <property type="entry name" value="Cro/C1-type_HTH"/>
</dbReference>
<dbReference type="CDD" id="cd00093">
    <property type="entry name" value="HTH_XRE"/>
    <property type="match status" value="1"/>
</dbReference>
<dbReference type="Gene3D" id="1.10.260.40">
    <property type="entry name" value="lambda repressor-like DNA-binding domains"/>
    <property type="match status" value="1"/>
</dbReference>
<evidence type="ECO:0000256" key="2">
    <source>
        <dbReference type="ARBA" id="ARBA00023125"/>
    </source>
</evidence>
<proteinExistence type="predicted"/>
<gene>
    <name evidence="5" type="ORF">LK996_15185</name>
</gene>
<keyword evidence="2" id="KW-0238">DNA-binding</keyword>
<feature type="domain" description="HTH cro/C1-type" evidence="4">
    <location>
        <begin position="7"/>
        <end position="62"/>
    </location>
</feature>
<evidence type="ECO:0000313" key="6">
    <source>
        <dbReference type="Proteomes" id="UP001165293"/>
    </source>
</evidence>
<comment type="caution">
    <text evidence="5">The sequence shown here is derived from an EMBL/GenBank/DDBJ whole genome shotgun (WGS) entry which is preliminary data.</text>
</comment>
<dbReference type="SUPFAM" id="SSF47413">
    <property type="entry name" value="lambda repressor-like DNA-binding domains"/>
    <property type="match status" value="1"/>
</dbReference>
<protein>
    <submittedName>
        <fullName evidence="5">Helix-turn-helix domain-containing protein</fullName>
    </submittedName>
</protein>
<dbReference type="SMART" id="SM00530">
    <property type="entry name" value="HTH_XRE"/>
    <property type="match status" value="1"/>
</dbReference>
<keyword evidence="1" id="KW-0805">Transcription regulation</keyword>
<dbReference type="EMBL" id="JAJGAK010000004">
    <property type="protein sequence ID" value="MCC8364414.1"/>
    <property type="molecule type" value="Genomic_DNA"/>
</dbReference>